<dbReference type="SMART" id="SM01014">
    <property type="entry name" value="ARID"/>
    <property type="match status" value="1"/>
</dbReference>
<evidence type="ECO:0000313" key="5">
    <source>
        <dbReference type="EMBL" id="RXH73366.1"/>
    </source>
</evidence>
<dbReference type="InterPro" id="IPR001606">
    <property type="entry name" value="ARID_dom"/>
</dbReference>
<feature type="compositionally biased region" description="Basic residues" evidence="2">
    <location>
        <begin position="272"/>
        <end position="281"/>
    </location>
</feature>
<evidence type="ECO:0000259" key="3">
    <source>
        <dbReference type="PROSITE" id="PS50118"/>
    </source>
</evidence>
<feature type="domain" description="HMG box" evidence="3">
    <location>
        <begin position="288"/>
        <end position="355"/>
    </location>
</feature>
<dbReference type="GO" id="GO:0005634">
    <property type="term" value="C:nucleus"/>
    <property type="evidence" value="ECO:0007669"/>
    <property type="project" value="UniProtKB-UniRule"/>
</dbReference>
<evidence type="ECO:0000256" key="2">
    <source>
        <dbReference type="SAM" id="MobiDB-lite"/>
    </source>
</evidence>
<comment type="caution">
    <text evidence="5">The sequence shown here is derived from an EMBL/GenBank/DDBJ whole genome shotgun (WGS) entry which is preliminary data.</text>
</comment>
<dbReference type="PROSITE" id="PS50118">
    <property type="entry name" value="HMG_BOX_2"/>
    <property type="match status" value="1"/>
</dbReference>
<dbReference type="AlphaFoldDB" id="A0A498HPI1"/>
<dbReference type="SUPFAM" id="SSF47095">
    <property type="entry name" value="HMG-box"/>
    <property type="match status" value="1"/>
</dbReference>
<feature type="region of interest" description="Disordered" evidence="2">
    <location>
        <begin position="267"/>
        <end position="291"/>
    </location>
</feature>
<keyword evidence="1" id="KW-0238">DNA-binding</keyword>
<dbReference type="PANTHER" id="PTHR46691:SF1">
    <property type="entry name" value="AT-RICH INTERACTIVE DOMAIN-CONTAINING PROTEIN 2"/>
    <property type="match status" value="1"/>
</dbReference>
<keyword evidence="1" id="KW-0539">Nucleus</keyword>
<dbReference type="GO" id="GO:0003677">
    <property type="term" value="F:DNA binding"/>
    <property type="evidence" value="ECO:0007669"/>
    <property type="project" value="UniProtKB-UniRule"/>
</dbReference>
<evidence type="ECO:0000259" key="4">
    <source>
        <dbReference type="PROSITE" id="PS51011"/>
    </source>
</evidence>
<proteinExistence type="predicted"/>
<dbReference type="Proteomes" id="UP000290289">
    <property type="component" value="Chromosome 15"/>
</dbReference>
<evidence type="ECO:0000256" key="1">
    <source>
        <dbReference type="PROSITE-ProRule" id="PRU00267"/>
    </source>
</evidence>
<dbReference type="PROSITE" id="PS51011">
    <property type="entry name" value="ARID"/>
    <property type="match status" value="1"/>
</dbReference>
<dbReference type="PANTHER" id="PTHR46691">
    <property type="entry name" value="HIGH MOBILITY GROUP B PROTEIN 9"/>
    <property type="match status" value="1"/>
</dbReference>
<dbReference type="EMBL" id="RDQH01000341">
    <property type="protein sequence ID" value="RXH73366.1"/>
    <property type="molecule type" value="Genomic_DNA"/>
</dbReference>
<dbReference type="CDD" id="cd22009">
    <property type="entry name" value="HMG-box_AtHMGB9-like"/>
    <property type="match status" value="1"/>
</dbReference>
<dbReference type="InterPro" id="IPR045303">
    <property type="entry name" value="ARID_HMGB9-like"/>
</dbReference>
<organism evidence="5 6">
    <name type="scientific">Malus domestica</name>
    <name type="common">Apple</name>
    <name type="synonym">Pyrus malus</name>
    <dbReference type="NCBI Taxonomy" id="3750"/>
    <lineage>
        <taxon>Eukaryota</taxon>
        <taxon>Viridiplantae</taxon>
        <taxon>Streptophyta</taxon>
        <taxon>Embryophyta</taxon>
        <taxon>Tracheophyta</taxon>
        <taxon>Spermatophyta</taxon>
        <taxon>Magnoliopsida</taxon>
        <taxon>eudicotyledons</taxon>
        <taxon>Gunneridae</taxon>
        <taxon>Pentapetalae</taxon>
        <taxon>rosids</taxon>
        <taxon>fabids</taxon>
        <taxon>Rosales</taxon>
        <taxon>Rosaceae</taxon>
        <taxon>Amygdaloideae</taxon>
        <taxon>Maleae</taxon>
        <taxon>Malus</taxon>
    </lineage>
</organism>
<dbReference type="CDD" id="cd16872">
    <property type="entry name" value="ARID_HMGB9-like"/>
    <property type="match status" value="1"/>
</dbReference>
<protein>
    <recommendedName>
        <fullName evidence="7">High mobility group B protein 9</fullName>
    </recommendedName>
</protein>
<dbReference type="Pfam" id="PF00505">
    <property type="entry name" value="HMG_box"/>
    <property type="match status" value="1"/>
</dbReference>
<name>A0A498HPI1_MALDO</name>
<feature type="domain" description="ARID" evidence="4">
    <location>
        <begin position="33"/>
        <end position="125"/>
    </location>
</feature>
<feature type="DNA-binding region" description="HMG box" evidence="1">
    <location>
        <begin position="288"/>
        <end position="355"/>
    </location>
</feature>
<dbReference type="Gene3D" id="1.10.30.10">
    <property type="entry name" value="High mobility group box domain"/>
    <property type="match status" value="1"/>
</dbReference>
<gene>
    <name evidence="5" type="ORF">DVH24_013050</name>
</gene>
<reference evidence="5 6" key="1">
    <citation type="submission" date="2018-10" db="EMBL/GenBank/DDBJ databases">
        <title>A high-quality apple genome assembly.</title>
        <authorList>
            <person name="Hu J."/>
        </authorList>
    </citation>
    <scope>NUCLEOTIDE SEQUENCE [LARGE SCALE GENOMIC DNA]</scope>
    <source>
        <strain evidence="6">cv. HFTH1</strain>
        <tissue evidence="5">Young leaf</tissue>
    </source>
</reference>
<evidence type="ECO:0000313" key="6">
    <source>
        <dbReference type="Proteomes" id="UP000290289"/>
    </source>
</evidence>
<dbReference type="SMART" id="SM00398">
    <property type="entry name" value="HMG"/>
    <property type="match status" value="1"/>
</dbReference>
<keyword evidence="6" id="KW-1185">Reference proteome</keyword>
<evidence type="ECO:0008006" key="7">
    <source>
        <dbReference type="Google" id="ProtNLM"/>
    </source>
</evidence>
<dbReference type="SMART" id="SM00501">
    <property type="entry name" value="BRIGHT"/>
    <property type="match status" value="1"/>
</dbReference>
<dbReference type="InterPro" id="IPR036910">
    <property type="entry name" value="HMG_box_dom_sf"/>
</dbReference>
<dbReference type="SUPFAM" id="SSF46774">
    <property type="entry name" value="ARID-like"/>
    <property type="match status" value="1"/>
</dbReference>
<dbReference type="Pfam" id="PF01388">
    <property type="entry name" value="ARID"/>
    <property type="match status" value="1"/>
</dbReference>
<dbReference type="STRING" id="3750.A0A498HPI1"/>
<sequence length="368" mass="41777">MSPVAGRRKPWNGGSQLQGVHYPAPLATHGEVVKNAVVFWDTLRRFHFMINTTKFMVPVIGGKELDLHILYVEVTRRGGFEKVVAEKKWREVGGIFMFSPTTTSASFVLRKHYSTLLYHYEQVHFFRTQGPLSTPTPSGIHLLLTALFLFLRLALFQHLPFSNRSESAEKPELALVEYSPKGKGAKGAKGAKGRKPINGCPLLVTDEGTGTIDGKFDCGYLVTVKFGSETLSGVLYHPNQQTLAASPNPTPSPEPVNAIVPYTPQRSVRVAGSRRRRRSRRRTDPNYPKPNRSGYNFFFAETHFKLKSLYPNREREFTKMIGESWNKLPAEERLVYQNIGLQDKERYKRELKEYKENLQLRIQAGHGN</sequence>
<dbReference type="InterPro" id="IPR036431">
    <property type="entry name" value="ARID_dom_sf"/>
</dbReference>
<accession>A0A498HPI1</accession>
<dbReference type="InterPro" id="IPR009071">
    <property type="entry name" value="HMG_box_dom"/>
</dbReference>
<dbReference type="Gene3D" id="1.10.150.60">
    <property type="entry name" value="ARID DNA-binding domain"/>
    <property type="match status" value="1"/>
</dbReference>